<dbReference type="Proteomes" id="UP000244223">
    <property type="component" value="Unassembled WGS sequence"/>
</dbReference>
<keyword evidence="3" id="KW-1185">Reference proteome</keyword>
<accession>A0A2T5J3Y9</accession>
<dbReference type="EMBL" id="QAON01000001">
    <property type="protein sequence ID" value="PTQ91330.1"/>
    <property type="molecule type" value="Genomic_DNA"/>
</dbReference>
<protein>
    <submittedName>
        <fullName evidence="2">Uncharacterized protein</fullName>
    </submittedName>
</protein>
<name>A0A2T5J3Y9_9GAMM</name>
<reference evidence="2 3" key="1">
    <citation type="submission" date="2018-04" db="EMBL/GenBank/DDBJ databases">
        <title>Genomic Encyclopedia of Archaeal and Bacterial Type Strains, Phase II (KMG-II): from individual species to whole genera.</title>
        <authorList>
            <person name="Goeker M."/>
        </authorList>
    </citation>
    <scope>NUCLEOTIDE SEQUENCE [LARGE SCALE GENOMIC DNA]</scope>
    <source>
        <strain evidence="2 3">DSM 5822</strain>
    </source>
</reference>
<feature type="signal peptide" evidence="1">
    <location>
        <begin position="1"/>
        <end position="21"/>
    </location>
</feature>
<feature type="chain" id="PRO_5015691580" evidence="1">
    <location>
        <begin position="22"/>
        <end position="141"/>
    </location>
</feature>
<dbReference type="AlphaFoldDB" id="A0A2T5J3Y9"/>
<comment type="caution">
    <text evidence="2">The sequence shown here is derived from an EMBL/GenBank/DDBJ whole genome shotgun (WGS) entry which is preliminary data.</text>
</comment>
<evidence type="ECO:0000256" key="1">
    <source>
        <dbReference type="SAM" id="SignalP"/>
    </source>
</evidence>
<evidence type="ECO:0000313" key="3">
    <source>
        <dbReference type="Proteomes" id="UP000244223"/>
    </source>
</evidence>
<evidence type="ECO:0000313" key="2">
    <source>
        <dbReference type="EMBL" id="PTQ91330.1"/>
    </source>
</evidence>
<keyword evidence="1" id="KW-0732">Signal</keyword>
<proteinExistence type="predicted"/>
<organism evidence="2 3">
    <name type="scientific">Agitococcus lubricus</name>
    <dbReference type="NCBI Taxonomy" id="1077255"/>
    <lineage>
        <taxon>Bacteria</taxon>
        <taxon>Pseudomonadati</taxon>
        <taxon>Pseudomonadota</taxon>
        <taxon>Gammaproteobacteria</taxon>
        <taxon>Moraxellales</taxon>
        <taxon>Moraxellaceae</taxon>
        <taxon>Agitococcus</taxon>
    </lineage>
</organism>
<sequence>MKTLTCTLWVLAVVGSSQAQAFVADVLMAKDLSAGVFNSIPVCYTADAPAQISINKQIAAGAVAAYPVVFTPLPVMGSVLDASTVNVPVNTTPFGTICDGSVPNAVAFRFEFNAPTGADLATAGYLAGDYGTDIVISIAAL</sequence>
<gene>
    <name evidence="2" type="ORF">C8N29_101403</name>
</gene>
<dbReference type="RefSeq" id="WP_107864343.1">
    <property type="nucleotide sequence ID" value="NZ_QAON01000001.1"/>
</dbReference>